<reference evidence="3" key="1">
    <citation type="submission" date="2025-08" db="UniProtKB">
        <authorList>
            <consortium name="RefSeq"/>
        </authorList>
    </citation>
    <scope>IDENTIFICATION</scope>
</reference>
<dbReference type="GeneID" id="101407564"/>
<sequence>MENKLVIAGGREVGGWVKLKSKMKLLGVLSPVKNSTVSLDLINLYMVNQISCRKKTPETVRKPIYVNMNRDIKMPLRKHDLELPVSPHLVPSNLCIDDIENNIHYQRQGSREELGPVQSSQVMASYRMFEPPFNRTENCSFTPSFSAELSSDRHITKQNFIPRIVPSPQKVAYEKKQNEQLSNVNYSNSLVSQLNKNQDALSPSYRTAQFGTLFDRLNSPGNKNFLTGRPAIVTGEDCGSMNERRQSDFITEKQSVQQIWEENRKEVSNFLEDVNQPTPSLLSENRDSFVSENVINSLNIDQQRIKKTFDKCGYDSMGDICAITSSDKRHSTDTCIRSTFTNPDLACSNSTFNKTSYPEKCLPNKNYQKEYNNHERNNLSASFEKDSYPASSEKKGKFERDYQDKTPQKKIQKYPVNHMVNNPLEELHSKQSWNFGLGEILMEEGGTCSLKGRPTSTKKIYLDSSQSSQSASYSPRPTDSCFSSSSEMLSEDEDQILQQIEDSNRRSIKTKETTNNFYLERMAKLPHYRIIKNNTKIHEQNENFHHFSMKNNTDQFPPLQCNSAHVVQNKTSNNCILQVARCDAWVQTESEPVMKAKLDAAIQCDIISKCKCRSDVSSLCDVERCSENIKADTTGGQEILKNN</sequence>
<name>A0ABM1DHR0_CERSS</name>
<dbReference type="PANTHER" id="PTHR35158:SF1">
    <property type="entry name" value="CDNA SEQUENCE CN725425"/>
    <property type="match status" value="1"/>
</dbReference>
<accession>A0ABM1DHR0</accession>
<dbReference type="Proteomes" id="UP000694910">
    <property type="component" value="Unplaced"/>
</dbReference>
<feature type="region of interest" description="Disordered" evidence="1">
    <location>
        <begin position="376"/>
        <end position="410"/>
    </location>
</feature>
<evidence type="ECO:0000313" key="2">
    <source>
        <dbReference type="Proteomes" id="UP000694910"/>
    </source>
</evidence>
<protein>
    <submittedName>
        <fullName evidence="3">Uncharacterized protein C12orf40 homolog</fullName>
    </submittedName>
</protein>
<organism evidence="2 3">
    <name type="scientific">Ceratotherium simum simum</name>
    <name type="common">Southern white rhinoceros</name>
    <dbReference type="NCBI Taxonomy" id="73337"/>
    <lineage>
        <taxon>Eukaryota</taxon>
        <taxon>Metazoa</taxon>
        <taxon>Chordata</taxon>
        <taxon>Craniata</taxon>
        <taxon>Vertebrata</taxon>
        <taxon>Euteleostomi</taxon>
        <taxon>Mammalia</taxon>
        <taxon>Eutheria</taxon>
        <taxon>Laurasiatheria</taxon>
        <taxon>Perissodactyla</taxon>
        <taxon>Rhinocerotidae</taxon>
        <taxon>Ceratotherium</taxon>
    </lineage>
</organism>
<dbReference type="RefSeq" id="XP_014651341.1">
    <property type="nucleotide sequence ID" value="XM_014795855.1"/>
</dbReference>
<feature type="region of interest" description="Disordered" evidence="1">
    <location>
        <begin position="461"/>
        <end position="485"/>
    </location>
</feature>
<dbReference type="InterPro" id="IPR027883">
    <property type="entry name" value="Redic1-like"/>
</dbReference>
<feature type="compositionally biased region" description="Basic and acidic residues" evidence="1">
    <location>
        <begin position="376"/>
        <end position="407"/>
    </location>
</feature>
<evidence type="ECO:0000256" key="1">
    <source>
        <dbReference type="SAM" id="MobiDB-lite"/>
    </source>
</evidence>
<evidence type="ECO:0000313" key="3">
    <source>
        <dbReference type="RefSeq" id="XP_014651341.1"/>
    </source>
</evidence>
<feature type="compositionally biased region" description="Low complexity" evidence="1">
    <location>
        <begin position="464"/>
        <end position="485"/>
    </location>
</feature>
<keyword evidence="2" id="KW-1185">Reference proteome</keyword>
<gene>
    <name evidence="3" type="primary">LOC101407564</name>
</gene>
<proteinExistence type="predicted"/>
<dbReference type="Pfam" id="PF15089">
    <property type="entry name" value="Redic1-like"/>
    <property type="match status" value="1"/>
</dbReference>
<dbReference type="PANTHER" id="PTHR35158">
    <property type="entry name" value="CDNA SEQUENCE CN725425"/>
    <property type="match status" value="1"/>
</dbReference>